<reference evidence="3" key="1">
    <citation type="submission" date="2016-10" db="EMBL/GenBank/DDBJ databases">
        <authorList>
            <person name="Varghese N."/>
            <person name="Submissions S."/>
        </authorList>
    </citation>
    <scope>NUCLEOTIDE SEQUENCE [LARGE SCALE GENOMIC DNA]</scope>
    <source>
        <strain evidence="3">DSM 45459</strain>
    </source>
</reference>
<dbReference type="Pfam" id="PF00903">
    <property type="entry name" value="Glyoxalase"/>
    <property type="match status" value="1"/>
</dbReference>
<dbReference type="InterPro" id="IPR037523">
    <property type="entry name" value="VOC_core"/>
</dbReference>
<dbReference type="AlphaFoldDB" id="A0A1H1FAW6"/>
<keyword evidence="2" id="KW-0560">Oxidoreductase</keyword>
<evidence type="ECO:0000313" key="3">
    <source>
        <dbReference type="Proteomes" id="UP000199301"/>
    </source>
</evidence>
<keyword evidence="2" id="KW-0223">Dioxygenase</keyword>
<dbReference type="InterPro" id="IPR004360">
    <property type="entry name" value="Glyas_Fos-R_dOase_dom"/>
</dbReference>
<dbReference type="EMBL" id="FNKO01000002">
    <property type="protein sequence ID" value="SDQ97884.1"/>
    <property type="molecule type" value="Genomic_DNA"/>
</dbReference>
<evidence type="ECO:0000313" key="2">
    <source>
        <dbReference type="EMBL" id="SDQ97884.1"/>
    </source>
</evidence>
<evidence type="ECO:0000259" key="1">
    <source>
        <dbReference type="PROSITE" id="PS51819"/>
    </source>
</evidence>
<dbReference type="RefSeq" id="WP_092524726.1">
    <property type="nucleotide sequence ID" value="NZ_FNKO01000002.1"/>
</dbReference>
<dbReference type="GO" id="GO:0051213">
    <property type="term" value="F:dioxygenase activity"/>
    <property type="evidence" value="ECO:0007669"/>
    <property type="project" value="UniProtKB-KW"/>
</dbReference>
<dbReference type="InterPro" id="IPR029068">
    <property type="entry name" value="Glyas_Bleomycin-R_OHBP_Dase"/>
</dbReference>
<dbReference type="PROSITE" id="PS51819">
    <property type="entry name" value="VOC"/>
    <property type="match status" value="1"/>
</dbReference>
<dbReference type="OrthoDB" id="6624781at2"/>
<organism evidence="2 3">
    <name type="scientific">Actinopolyspora saharensis</name>
    <dbReference type="NCBI Taxonomy" id="995062"/>
    <lineage>
        <taxon>Bacteria</taxon>
        <taxon>Bacillati</taxon>
        <taxon>Actinomycetota</taxon>
        <taxon>Actinomycetes</taxon>
        <taxon>Actinopolysporales</taxon>
        <taxon>Actinopolysporaceae</taxon>
        <taxon>Actinopolyspora</taxon>
    </lineage>
</organism>
<feature type="domain" description="VOC" evidence="1">
    <location>
        <begin position="12"/>
        <end position="133"/>
    </location>
</feature>
<dbReference type="STRING" id="995062.SAMN04489718_2933"/>
<dbReference type="SUPFAM" id="SSF54593">
    <property type="entry name" value="Glyoxalase/Bleomycin resistance protein/Dihydroxybiphenyl dioxygenase"/>
    <property type="match status" value="1"/>
</dbReference>
<name>A0A1H1FAW6_9ACTN</name>
<dbReference type="Gene3D" id="3.10.180.10">
    <property type="entry name" value="2,3-Dihydroxybiphenyl 1,2-Dioxygenase, domain 1"/>
    <property type="match status" value="1"/>
</dbReference>
<protein>
    <submittedName>
        <fullName evidence="2">Glyoxalase/Bleomycin resistance protein/Dioxygenase superfamily protein</fullName>
    </submittedName>
</protein>
<keyword evidence="3" id="KW-1185">Reference proteome</keyword>
<gene>
    <name evidence="2" type="ORF">SAMN04489718_2933</name>
</gene>
<accession>A0A1H1FAW6</accession>
<dbReference type="Proteomes" id="UP000199301">
    <property type="component" value="Unassembled WGS sequence"/>
</dbReference>
<proteinExistence type="predicted"/>
<sequence>MSEVHRDGGSERRAFPVLYTPQVTATVRFYERLGFSRRVQHPSEGEPEFVGMVRDSAELAVAHSDIPARQDVGSVAADGPFELFVLLGDVDGTVRELREQGVPVVREPFDMPWGERVATLADPSGNRVAVASPVDSTRS</sequence>